<gene>
    <name evidence="4" type="ORF">SNE25_04315</name>
</gene>
<dbReference type="PROSITE" id="PS00430">
    <property type="entry name" value="TONB_DEPENDENT_REC_1"/>
    <property type="match status" value="1"/>
</dbReference>
<evidence type="ECO:0000313" key="4">
    <source>
        <dbReference type="EMBL" id="WPU94743.1"/>
    </source>
</evidence>
<dbReference type="SMART" id="SM00710">
    <property type="entry name" value="PbH1"/>
    <property type="match status" value="6"/>
</dbReference>
<evidence type="ECO:0000259" key="2">
    <source>
        <dbReference type="Pfam" id="PF22815"/>
    </source>
</evidence>
<accession>A0ABZ0TRQ2</accession>
<dbReference type="InterPro" id="IPR011024">
    <property type="entry name" value="G_crystallin-like"/>
</dbReference>
<protein>
    <submittedName>
        <fullName evidence="4">Right-handed parallel beta-helix repeat-containing protein</fullName>
    </submittedName>
</protein>
<dbReference type="InterPro" id="IPR011050">
    <property type="entry name" value="Pectin_lyase_fold/virulence"/>
</dbReference>
<feature type="domain" description="CBM6/CBM35/CBM36-like 1" evidence="2">
    <location>
        <begin position="36"/>
        <end position="199"/>
    </location>
</feature>
<evidence type="ECO:0000313" key="5">
    <source>
        <dbReference type="Proteomes" id="UP001324380"/>
    </source>
</evidence>
<dbReference type="InterPro" id="IPR033801">
    <property type="entry name" value="CBM6-CBM35-CBM36-like_1"/>
</dbReference>
<evidence type="ECO:0000259" key="3">
    <source>
        <dbReference type="Pfam" id="PF22816"/>
    </source>
</evidence>
<dbReference type="InterPro" id="IPR026444">
    <property type="entry name" value="Secre_tail"/>
</dbReference>
<dbReference type="SUPFAM" id="SSF49695">
    <property type="entry name" value="gamma-Crystallin-like"/>
    <property type="match status" value="1"/>
</dbReference>
<dbReference type="SUPFAM" id="SSF51126">
    <property type="entry name" value="Pectin lyase-like"/>
    <property type="match status" value="1"/>
</dbReference>
<dbReference type="Pfam" id="PF18962">
    <property type="entry name" value="Por_Secre_tail"/>
    <property type="match status" value="1"/>
</dbReference>
<dbReference type="InterPro" id="IPR006626">
    <property type="entry name" value="PbH1"/>
</dbReference>
<feature type="domain" description="Alpha-1,3-glucanase catalytic" evidence="3">
    <location>
        <begin position="237"/>
        <end position="451"/>
    </location>
</feature>
<dbReference type="InterPro" id="IPR012334">
    <property type="entry name" value="Pectin_lyas_fold"/>
</dbReference>
<dbReference type="EMBL" id="CP139558">
    <property type="protein sequence ID" value="WPU94743.1"/>
    <property type="molecule type" value="Genomic_DNA"/>
</dbReference>
<dbReference type="InterPro" id="IPR055149">
    <property type="entry name" value="Agl_cat_D2"/>
</dbReference>
<evidence type="ECO:0000259" key="1">
    <source>
        <dbReference type="Pfam" id="PF18962"/>
    </source>
</evidence>
<dbReference type="InterPro" id="IPR010916">
    <property type="entry name" value="TonB_box_CS"/>
</dbReference>
<reference evidence="4 5" key="1">
    <citation type="submission" date="2023-11" db="EMBL/GenBank/DDBJ databases">
        <title>Analysis of the Genomes of Mucilaginibacter gossypii cycad 4 and M. sabulilitoris SNA2: microbes with the potential for plant growth promotion.</title>
        <authorList>
            <person name="Hirsch A.M."/>
            <person name="Humm E."/>
            <person name="Rubbi M."/>
            <person name="Del Vecchio G."/>
            <person name="Ha S.M."/>
            <person name="Pellegrini M."/>
            <person name="Gunsalus R.P."/>
        </authorList>
    </citation>
    <scope>NUCLEOTIDE SEQUENCE [LARGE SCALE GENOMIC DNA]</scope>
    <source>
        <strain evidence="4 5">SNA2</strain>
    </source>
</reference>
<feature type="domain" description="Secretion system C-terminal sorting" evidence="1">
    <location>
        <begin position="692"/>
        <end position="750"/>
    </location>
</feature>
<dbReference type="NCBIfam" id="TIGR04183">
    <property type="entry name" value="Por_Secre_tail"/>
    <property type="match status" value="1"/>
</dbReference>
<keyword evidence="5" id="KW-1185">Reference proteome</keyword>
<dbReference type="Proteomes" id="UP001324380">
    <property type="component" value="Chromosome"/>
</dbReference>
<name>A0ABZ0TRQ2_9SPHI</name>
<proteinExistence type="predicted"/>
<dbReference type="Pfam" id="PF22815">
    <property type="entry name" value="CatAgl_D1"/>
    <property type="match status" value="1"/>
</dbReference>
<dbReference type="Gene3D" id="2.160.20.10">
    <property type="entry name" value="Single-stranded right-handed beta-helix, Pectin lyase-like"/>
    <property type="match status" value="1"/>
</dbReference>
<organism evidence="4 5">
    <name type="scientific">Mucilaginibacter sabulilitoris</name>
    <dbReference type="NCBI Taxonomy" id="1173583"/>
    <lineage>
        <taxon>Bacteria</taxon>
        <taxon>Pseudomonadati</taxon>
        <taxon>Bacteroidota</taxon>
        <taxon>Sphingobacteriia</taxon>
        <taxon>Sphingobacteriales</taxon>
        <taxon>Sphingobacteriaceae</taxon>
        <taxon>Mucilaginibacter</taxon>
    </lineage>
</organism>
<dbReference type="Pfam" id="PF22816">
    <property type="entry name" value="CatAgl_D2"/>
    <property type="match status" value="1"/>
</dbReference>
<dbReference type="RefSeq" id="WP_321563859.1">
    <property type="nucleotide sequence ID" value="NZ_CP139558.1"/>
</dbReference>
<dbReference type="Gene3D" id="2.60.20.10">
    <property type="entry name" value="Crystallins"/>
    <property type="match status" value="1"/>
</dbReference>
<sequence length="756" mass="80752">MKKTITSSTCSSSKLLLTSMLILLGLRVMGQGATTPFRSTEAEAGSLAGGATVRTMSILPSQPTPELEASGRTFVELNAADQSVSWVNNTGITANTMVVRASVPDTPTGGGADYTLDLYIDGFFRQTVKFTSRYSWQYGTVTDWADNNPAHGTPHRYWDESRFWITGSPIAPGSTIMFKKGATNTAAFYYLDIFDLENVGPALTQPANTLSITSYGAVSGDGNDDTKAIKDCIAACQSSHQGMWIPVGSFETDTAVDASNITISGAGMWYTTLVRTIGKRIKWSLTNCTLRDLYVFGAETARDLAHGHDYGFTIQGSGGWLVERVWLHNVGAGFWCSGTDGTIQNCRCSNDWADGINLNNGSSVQANNAGLRLTAQNNYVRGCTDDGIAINAQNGGGTTYNMVDTKVLNNSSVAIIYANGIRVAGGRNSLIQDNYVSDPADLSGVVLGTFGTSGNPCESVTVKNNYFIRCGGYRSTVQGSIYVNSGGTATVQDNMVVDASTRAVYINNFNVTCTGNVIVHPALNAFYIKSGAVGTANISYNTAVNMNAGQLPFKNDGTATFTTPIVIGNSWQQTATEVSFYQNTNYGGTAGQELPDGNYTQSLLATKGVSNDWASSARVPAGKKIIMYSGDNYTGTSWTLTYDTPNFSRLSPSADEQMSSCQVMTDGSSPLAFAQPTSLATEPNQPGEVIKVYPNPATTIIKVSNIKDKTRIRITNWQGRLQIDTVSGPDIDVSSLKPGLYILSAGTNKAVKFLKN</sequence>